<reference evidence="2" key="1">
    <citation type="submission" date="2021-01" db="EMBL/GenBank/DDBJ databases">
        <title>KCTC 19127 draft genome.</title>
        <authorList>
            <person name="An D."/>
        </authorList>
    </citation>
    <scope>NUCLEOTIDE SEQUENCE</scope>
    <source>
        <strain evidence="2">KCTC 19127</strain>
    </source>
</reference>
<dbReference type="RefSeq" id="WP_205257894.1">
    <property type="nucleotide sequence ID" value="NZ_BAAAPV010000005.1"/>
</dbReference>
<dbReference type="PANTHER" id="PTHR43685:SF2">
    <property type="entry name" value="GLYCOSYLTRANSFERASE 2-LIKE DOMAIN-CONTAINING PROTEIN"/>
    <property type="match status" value="1"/>
</dbReference>
<sequence length="325" mass="35913">MTVGTRPAVSVVIPTVLRDQLERAVRSVRSQSYDGRVEVVVVIDRPKTPESEARAERLTADGVDRIVWTGGGRGGGHARNLGISSATGVLLGLLDDDDEWLPHKLDEQVERMHAGADELVLSCRIVQVDPSTGRSSVPVPRTLASPPQRIEEYLFRRRRPSIDRAAFYTSTLLLTRELARRIPWDEDLPRHQDWDWLLRLQRDADAHFAHIPSVGVRIHANSDGSISASSDWESSLRWIQAWDRDISGATAVDFVTAQTLRYALDGRSVVGVRGAVSAVWRHRRLPAPGPTVIALSGLIPRRHLARALMRTVDPAAVARSAGGVR</sequence>
<dbReference type="PANTHER" id="PTHR43685">
    <property type="entry name" value="GLYCOSYLTRANSFERASE"/>
    <property type="match status" value="1"/>
</dbReference>
<evidence type="ECO:0000313" key="3">
    <source>
        <dbReference type="Proteomes" id="UP000663801"/>
    </source>
</evidence>
<dbReference type="InterPro" id="IPR050834">
    <property type="entry name" value="Glycosyltransf_2"/>
</dbReference>
<dbReference type="InterPro" id="IPR001173">
    <property type="entry name" value="Glyco_trans_2-like"/>
</dbReference>
<evidence type="ECO:0000313" key="2">
    <source>
        <dbReference type="EMBL" id="MBM9477784.1"/>
    </source>
</evidence>
<keyword evidence="3" id="KW-1185">Reference proteome</keyword>
<dbReference type="CDD" id="cd00761">
    <property type="entry name" value="Glyco_tranf_GTA_type"/>
    <property type="match status" value="1"/>
</dbReference>
<dbReference type="Pfam" id="PF00535">
    <property type="entry name" value="Glycos_transf_2"/>
    <property type="match status" value="1"/>
</dbReference>
<comment type="caution">
    <text evidence="2">The sequence shown here is derived from an EMBL/GenBank/DDBJ whole genome shotgun (WGS) entry which is preliminary data.</text>
</comment>
<organism evidence="2 3">
    <name type="scientific">Nakamurella flavida</name>
    <dbReference type="NCBI Taxonomy" id="363630"/>
    <lineage>
        <taxon>Bacteria</taxon>
        <taxon>Bacillati</taxon>
        <taxon>Actinomycetota</taxon>
        <taxon>Actinomycetes</taxon>
        <taxon>Nakamurellales</taxon>
        <taxon>Nakamurellaceae</taxon>
        <taxon>Nakamurella</taxon>
    </lineage>
</organism>
<dbReference type="SUPFAM" id="SSF53448">
    <property type="entry name" value="Nucleotide-diphospho-sugar transferases"/>
    <property type="match status" value="1"/>
</dbReference>
<evidence type="ECO:0000259" key="1">
    <source>
        <dbReference type="Pfam" id="PF00535"/>
    </source>
</evidence>
<dbReference type="InterPro" id="IPR029044">
    <property type="entry name" value="Nucleotide-diphossugar_trans"/>
</dbReference>
<proteinExistence type="predicted"/>
<accession>A0A938YQX3</accession>
<dbReference type="EMBL" id="JAERWL010000012">
    <property type="protein sequence ID" value="MBM9477784.1"/>
    <property type="molecule type" value="Genomic_DNA"/>
</dbReference>
<dbReference type="Proteomes" id="UP000663801">
    <property type="component" value="Unassembled WGS sequence"/>
</dbReference>
<name>A0A938YQX3_9ACTN</name>
<protein>
    <submittedName>
        <fullName evidence="2">Glycosyltransferase family 2 protein</fullName>
    </submittedName>
</protein>
<feature type="domain" description="Glycosyltransferase 2-like" evidence="1">
    <location>
        <begin position="10"/>
        <end position="132"/>
    </location>
</feature>
<gene>
    <name evidence="2" type="ORF">JL107_15135</name>
</gene>
<dbReference type="AlphaFoldDB" id="A0A938YQX3"/>
<dbReference type="Gene3D" id="3.90.550.10">
    <property type="entry name" value="Spore Coat Polysaccharide Biosynthesis Protein SpsA, Chain A"/>
    <property type="match status" value="1"/>
</dbReference>